<dbReference type="Proteomes" id="UP001057702">
    <property type="component" value="Unassembled WGS sequence"/>
</dbReference>
<sequence length="186" mass="18674">MARIASGTIVAALTAGALAVIGVLAWQASASPDHNGKARALATAGARPSASPSSTPSGKAAGLPSASGEGRRVVYSLAQKRVWLVGTDGRTERSFTVVPGSVSPQPGTYAVTSRSDRVTGTDGVAVEHVVRFGSVGGTTIGFSAAVNGSMPTPDPARRTGGVREKPADGDAMWHFALLGAKVVVVP</sequence>
<proteinExistence type="predicted"/>
<gene>
    <name evidence="2" type="ORF">NGB36_19005</name>
</gene>
<organism evidence="2 3">
    <name type="scientific">Streptomyces humicola</name>
    <dbReference type="NCBI Taxonomy" id="2953240"/>
    <lineage>
        <taxon>Bacteria</taxon>
        <taxon>Bacillati</taxon>
        <taxon>Actinomycetota</taxon>
        <taxon>Actinomycetes</taxon>
        <taxon>Kitasatosporales</taxon>
        <taxon>Streptomycetaceae</taxon>
        <taxon>Streptomyces</taxon>
    </lineage>
</organism>
<feature type="compositionally biased region" description="Low complexity" evidence="1">
    <location>
        <begin position="42"/>
        <end position="62"/>
    </location>
</feature>
<evidence type="ECO:0000313" key="3">
    <source>
        <dbReference type="Proteomes" id="UP001057702"/>
    </source>
</evidence>
<accession>A0ABT1PY88</accession>
<evidence type="ECO:0008006" key="4">
    <source>
        <dbReference type="Google" id="ProtNLM"/>
    </source>
</evidence>
<comment type="caution">
    <text evidence="2">The sequence shown here is derived from an EMBL/GenBank/DDBJ whole genome shotgun (WGS) entry which is preliminary data.</text>
</comment>
<evidence type="ECO:0000313" key="2">
    <source>
        <dbReference type="EMBL" id="MCQ4082636.1"/>
    </source>
</evidence>
<dbReference type="RefSeq" id="WP_255921536.1">
    <property type="nucleotide sequence ID" value="NZ_JANFNG010000014.1"/>
</dbReference>
<reference evidence="2" key="1">
    <citation type="submission" date="2022-06" db="EMBL/GenBank/DDBJ databases">
        <title>Draft genome sequence of Streptomyces sp. RB6PN25 isolated from peat swamp forest in Thailand.</title>
        <authorList>
            <person name="Duangmal K."/>
            <person name="Klaysubun C."/>
        </authorList>
    </citation>
    <scope>NUCLEOTIDE SEQUENCE</scope>
    <source>
        <strain evidence="2">RB6PN25</strain>
    </source>
</reference>
<keyword evidence="3" id="KW-1185">Reference proteome</keyword>
<evidence type="ECO:0000256" key="1">
    <source>
        <dbReference type="SAM" id="MobiDB-lite"/>
    </source>
</evidence>
<feature type="region of interest" description="Disordered" evidence="1">
    <location>
        <begin position="35"/>
        <end position="67"/>
    </location>
</feature>
<protein>
    <recommendedName>
        <fullName evidence="4">L,D-transpeptidase</fullName>
    </recommendedName>
</protein>
<name>A0ABT1PY88_9ACTN</name>
<dbReference type="EMBL" id="JANFNG010000014">
    <property type="protein sequence ID" value="MCQ4082636.1"/>
    <property type="molecule type" value="Genomic_DNA"/>
</dbReference>